<organism evidence="2">
    <name type="scientific">Eucalyptus grandis</name>
    <name type="common">Flooded gum</name>
    <dbReference type="NCBI Taxonomy" id="71139"/>
    <lineage>
        <taxon>Eukaryota</taxon>
        <taxon>Viridiplantae</taxon>
        <taxon>Streptophyta</taxon>
        <taxon>Embryophyta</taxon>
        <taxon>Tracheophyta</taxon>
        <taxon>Spermatophyta</taxon>
        <taxon>Magnoliopsida</taxon>
        <taxon>eudicotyledons</taxon>
        <taxon>Gunneridae</taxon>
        <taxon>Pentapetalae</taxon>
        <taxon>rosids</taxon>
        <taxon>malvids</taxon>
        <taxon>Myrtales</taxon>
        <taxon>Myrtaceae</taxon>
        <taxon>Myrtoideae</taxon>
        <taxon>Eucalypteae</taxon>
        <taxon>Eucalyptus</taxon>
    </lineage>
</organism>
<name>A0A059DH77_EUCGR</name>
<evidence type="ECO:0000313" key="2">
    <source>
        <dbReference type="EMBL" id="KCW89819.1"/>
    </source>
</evidence>
<evidence type="ECO:0000256" key="1">
    <source>
        <dbReference type="SAM" id="MobiDB-lite"/>
    </source>
</evidence>
<dbReference type="Gramene" id="KCW89819">
    <property type="protein sequence ID" value="KCW89819"/>
    <property type="gene ID" value="EUGRSUZ_A02063"/>
</dbReference>
<proteinExistence type="predicted"/>
<dbReference type="InParanoid" id="A0A059DH77"/>
<reference evidence="2" key="1">
    <citation type="submission" date="2013-07" db="EMBL/GenBank/DDBJ databases">
        <title>The genome of Eucalyptus grandis.</title>
        <authorList>
            <person name="Schmutz J."/>
            <person name="Hayes R."/>
            <person name="Myburg A."/>
            <person name="Tuskan G."/>
            <person name="Grattapaglia D."/>
            <person name="Rokhsar D.S."/>
        </authorList>
    </citation>
    <scope>NUCLEOTIDE SEQUENCE</scope>
    <source>
        <tissue evidence="2">Leaf extractions</tissue>
    </source>
</reference>
<sequence length="147" mass="16502">MSFLGVGLYFREPNSKPDFPDLSHQISPPFAGIMAGDFSSSFCHEVRETCRLLWYRKDTMSSSHSGVKRKRWTDEKGFMPGLRCLIKASHGIACPGLEKVKVLRWEREYNGARVGNGSCWSSGRHGRKESDSGKYPNIGLGSRKSQT</sequence>
<dbReference type="EMBL" id="KK198753">
    <property type="protein sequence ID" value="KCW89819.1"/>
    <property type="molecule type" value="Genomic_DNA"/>
</dbReference>
<accession>A0A059DH77</accession>
<gene>
    <name evidence="2" type="ORF">EUGRSUZ_A02063</name>
</gene>
<protein>
    <submittedName>
        <fullName evidence="2">Uncharacterized protein</fullName>
    </submittedName>
</protein>
<feature type="region of interest" description="Disordered" evidence="1">
    <location>
        <begin position="120"/>
        <end position="147"/>
    </location>
</feature>
<dbReference type="AlphaFoldDB" id="A0A059DH77"/>